<dbReference type="CDD" id="cd19071">
    <property type="entry name" value="AKR_AKR1-5-like"/>
    <property type="match status" value="1"/>
</dbReference>
<dbReference type="AlphaFoldDB" id="A0A0A1TEJ1"/>
<reference evidence="3 4" key="1">
    <citation type="journal article" date="2015" name="Genome Announc.">
        <title>Draft Genome Sequence and Gene Annotation of the Entomopathogenic Fungus Verticillium hemipterigenum.</title>
        <authorList>
            <person name="Horn F."/>
            <person name="Habel A."/>
            <person name="Scharf D.H."/>
            <person name="Dworschak J."/>
            <person name="Brakhage A.A."/>
            <person name="Guthke R."/>
            <person name="Hertweck C."/>
            <person name="Linde J."/>
        </authorList>
    </citation>
    <scope>NUCLEOTIDE SEQUENCE [LARGE SCALE GENOMIC DNA]</scope>
</reference>
<dbReference type="Gene3D" id="3.20.20.100">
    <property type="entry name" value="NADP-dependent oxidoreductase domain"/>
    <property type="match status" value="1"/>
</dbReference>
<keyword evidence="4" id="KW-1185">Reference proteome</keyword>
<evidence type="ECO:0000259" key="2">
    <source>
        <dbReference type="Pfam" id="PF00248"/>
    </source>
</evidence>
<name>A0A0A1TEJ1_9HYPO</name>
<protein>
    <recommendedName>
        <fullName evidence="2">NADP-dependent oxidoreductase domain-containing protein</fullName>
    </recommendedName>
</protein>
<dbReference type="SUPFAM" id="SSF51430">
    <property type="entry name" value="NAD(P)-linked oxidoreductase"/>
    <property type="match status" value="1"/>
</dbReference>
<dbReference type="InterPro" id="IPR020471">
    <property type="entry name" value="AKR"/>
</dbReference>
<dbReference type="STRING" id="1531966.A0A0A1TEJ1"/>
<evidence type="ECO:0000313" key="4">
    <source>
        <dbReference type="Proteomes" id="UP000039046"/>
    </source>
</evidence>
<proteinExistence type="predicted"/>
<dbReference type="InterPro" id="IPR036812">
    <property type="entry name" value="NAD(P)_OxRdtase_dom_sf"/>
</dbReference>
<keyword evidence="1" id="KW-0560">Oxidoreductase</keyword>
<evidence type="ECO:0000313" key="3">
    <source>
        <dbReference type="EMBL" id="CEJ85620.1"/>
    </source>
</evidence>
<dbReference type="PANTHER" id="PTHR11732">
    <property type="entry name" value="ALDO/KETO REDUCTASE"/>
    <property type="match status" value="1"/>
</dbReference>
<dbReference type="InterPro" id="IPR023210">
    <property type="entry name" value="NADP_OxRdtase_dom"/>
</dbReference>
<sequence>MAGIGSQASRLTKDFLLGSNGTTRMPKLVYGTAWKKERTADLVYTALKAGFRGIDTAAQPKHYDEAGVGKGFRKAVSEGLVKRGDVFIQTKFTPPGGQNEFKPYSMDAPLDERVRQSLQSSLKNFTVEGEEPYLDSVVIHSPLDTIDESMIVWKTLESYHPHIIRNIGISNVDIDTLEEIDELATVKPAVVQNNFHPRTGFAYEIRDFCRRNNAIYQSFWTYSGNHKLADMKPTQIVAQGAGVDRVVAYYCLVLGLENVTILDGTTNEDHMKTDLEGIEKVGLWAEGEGAADWAKALEAFRKLIRDT</sequence>
<dbReference type="GO" id="GO:0016491">
    <property type="term" value="F:oxidoreductase activity"/>
    <property type="evidence" value="ECO:0007669"/>
    <property type="project" value="UniProtKB-KW"/>
</dbReference>
<dbReference type="HOGENOM" id="CLU_023205_10_1_1"/>
<dbReference type="EMBL" id="CDHN01000002">
    <property type="protein sequence ID" value="CEJ85620.1"/>
    <property type="molecule type" value="Genomic_DNA"/>
</dbReference>
<gene>
    <name evidence="3" type="ORF">VHEMI03827</name>
</gene>
<organism evidence="3 4">
    <name type="scientific">[Torrubiella] hemipterigena</name>
    <dbReference type="NCBI Taxonomy" id="1531966"/>
    <lineage>
        <taxon>Eukaryota</taxon>
        <taxon>Fungi</taxon>
        <taxon>Dikarya</taxon>
        <taxon>Ascomycota</taxon>
        <taxon>Pezizomycotina</taxon>
        <taxon>Sordariomycetes</taxon>
        <taxon>Hypocreomycetidae</taxon>
        <taxon>Hypocreales</taxon>
        <taxon>Clavicipitaceae</taxon>
        <taxon>Clavicipitaceae incertae sedis</taxon>
        <taxon>'Torrubiella' clade</taxon>
    </lineage>
</organism>
<feature type="domain" description="NADP-dependent oxidoreductase" evidence="2">
    <location>
        <begin position="32"/>
        <end position="213"/>
    </location>
</feature>
<dbReference type="Pfam" id="PF00248">
    <property type="entry name" value="Aldo_ket_red"/>
    <property type="match status" value="1"/>
</dbReference>
<accession>A0A0A1TEJ1</accession>
<dbReference type="OrthoDB" id="294378at2759"/>
<evidence type="ECO:0000256" key="1">
    <source>
        <dbReference type="ARBA" id="ARBA00023002"/>
    </source>
</evidence>
<dbReference type="Proteomes" id="UP000039046">
    <property type="component" value="Unassembled WGS sequence"/>
</dbReference>